<gene>
    <name evidence="3" type="ORF">SAMN06295920_104176</name>
</gene>
<feature type="transmembrane region" description="Helical" evidence="2">
    <location>
        <begin position="12"/>
        <end position="31"/>
    </location>
</feature>
<evidence type="ECO:0000256" key="2">
    <source>
        <dbReference type="SAM" id="Phobius"/>
    </source>
</evidence>
<reference evidence="4" key="1">
    <citation type="submission" date="2017-02" db="EMBL/GenBank/DDBJ databases">
        <authorList>
            <person name="Varghese N."/>
            <person name="Submissions S."/>
        </authorList>
    </citation>
    <scope>NUCLEOTIDE SEQUENCE [LARGE SCALE GENOMIC DNA]</scope>
    <source>
        <strain evidence="4">UM2</strain>
    </source>
</reference>
<dbReference type="AlphaFoldDB" id="A0A1T5CMW8"/>
<dbReference type="EMBL" id="FUYM01000004">
    <property type="protein sequence ID" value="SKB60777.1"/>
    <property type="molecule type" value="Genomic_DNA"/>
</dbReference>
<dbReference type="STRING" id="439228.SAMN06295920_104176"/>
<keyword evidence="2" id="KW-0812">Transmembrane</keyword>
<keyword evidence="2" id="KW-1133">Transmembrane helix</keyword>
<dbReference type="Proteomes" id="UP000189818">
    <property type="component" value="Unassembled WGS sequence"/>
</dbReference>
<keyword evidence="4" id="KW-1185">Reference proteome</keyword>
<keyword evidence="2" id="KW-0472">Membrane</keyword>
<name>A0A1T5CMW8_9SPHN</name>
<organism evidence="3 4">
    <name type="scientific">Rhizorhabdus histidinilytica</name>
    <dbReference type="NCBI Taxonomy" id="439228"/>
    <lineage>
        <taxon>Bacteria</taxon>
        <taxon>Pseudomonadati</taxon>
        <taxon>Pseudomonadota</taxon>
        <taxon>Alphaproteobacteria</taxon>
        <taxon>Sphingomonadales</taxon>
        <taxon>Sphingomonadaceae</taxon>
        <taxon>Rhizorhabdus</taxon>
    </lineage>
</organism>
<dbReference type="InterPro" id="IPR021730">
    <property type="entry name" value="YdbH"/>
</dbReference>
<dbReference type="RefSeq" id="WP_079648083.1">
    <property type="nucleotide sequence ID" value="NZ_FUYM01000004.1"/>
</dbReference>
<accession>A0A1T5CMW8</accession>
<protein>
    <submittedName>
        <fullName evidence="3">Dicarboxylate transport</fullName>
    </submittedName>
</protein>
<proteinExistence type="predicted"/>
<evidence type="ECO:0000256" key="1">
    <source>
        <dbReference type="SAM" id="MobiDB-lite"/>
    </source>
</evidence>
<evidence type="ECO:0000313" key="4">
    <source>
        <dbReference type="Proteomes" id="UP000189818"/>
    </source>
</evidence>
<sequence>MEDASRRLSRPLILAGAGAVLLAGGVGWLWIERVPIAASYIDEALRARNVPASYRLAHIGVRTHRIEAIRIGDPRAPDLTADWAEIELAIGLSGVSVHAVDAGGVRLHGRLIDGKLSLGAIDRLLPATKSDQPFSLPDMILTARAIRADIATPQGVVNATLDGGGNLKDGFRGTLALGSDRLVSGGCAAHEIAVRLGLQVDGGRPSVGGIATVGEVRCPGAVVRAPRLAIDTKGKSDLTRWTGRLTFIEGGVEAGTTRIGRLAGPVDFDASADRITGKARLVAERVLSGGSGLDRLALDGDYRIDPRTGGASVAGDLRLAGARIDPTMADSLAHTLASAEATPVGPILNAWGKALRQAGRHIDGTAAFTFNRAGQGSSLRVERLALTSPGGARLLVRSEQAEGLGWRWPHGGLIANASVELSGGGLPKALISLRQAMPGAPLTGSATVEPYAADGARLVLAPIRFGPGTGGRTLVSTRVTMDGPLADGRVEGLDLPIQFAVSGKGGFVLNPACAPLGFRQLAIAGTVIGRSNLLLCPVGGALVGRTPAGGMFGGARIATPRLRGRVGDQPLTMTARSIDVAVARPGFRLDSLAVRLGDSADPTRLDVTALDGRVSPQGLGGRFEGTAGKLAAVPLLLSEGGGQWALAGSRLSLDGTVRVADAETASPRFHPLVANDVRLTLDGGRIAATATLREPRSNQPISRVAVRHDLSRGTGDAVLDVDQLRFGKALQPEAVTPLTLGMIANVVGTIDGQGRIRWAGGNVTSDGEFRTDGLNLAAAFGPVTGLKGTIRFTDLLGLVTAPDQTVTIAEANPGVAVTDGVIHYRILPDRKLAVSDGTWPFAGGTLTLEPTVLDMAQPVARHLTFRITGLDAATFVQQLEFKNIAVTGTFDGLLPIIFDAKGGRIENGMLKVRPGGGTLSYVGDVTNADLGRMARIAFDALKSMRYDRLTIDLNGSLDGEIVSQVRFDGTNDKPQETARNGGIVGRLLAPITRLPFRFKITISAPFRGLVNSAQTFVDPSIVLRNTAAGAIEVEPPAGTVPPPSPVQPPIQPR</sequence>
<evidence type="ECO:0000313" key="3">
    <source>
        <dbReference type="EMBL" id="SKB60777.1"/>
    </source>
</evidence>
<dbReference type="OrthoDB" id="7597031at2"/>
<feature type="compositionally biased region" description="Pro residues" evidence="1">
    <location>
        <begin position="1038"/>
        <end position="1053"/>
    </location>
</feature>
<dbReference type="Pfam" id="PF11739">
    <property type="entry name" value="YdbH-like"/>
    <property type="match status" value="1"/>
</dbReference>
<feature type="region of interest" description="Disordered" evidence="1">
    <location>
        <begin position="1033"/>
        <end position="1053"/>
    </location>
</feature>